<dbReference type="InterPro" id="IPR035906">
    <property type="entry name" value="MetI-like_sf"/>
</dbReference>
<dbReference type="RefSeq" id="WP_132418295.1">
    <property type="nucleotide sequence ID" value="NZ_SKFG01000010.1"/>
</dbReference>
<proteinExistence type="inferred from homology"/>
<evidence type="ECO:0000313" key="9">
    <source>
        <dbReference type="EMBL" id="TCZ77194.1"/>
    </source>
</evidence>
<keyword evidence="5 7" id="KW-1133">Transmembrane helix</keyword>
<dbReference type="Pfam" id="PF00528">
    <property type="entry name" value="BPD_transp_1"/>
    <property type="match status" value="1"/>
</dbReference>
<keyword evidence="4 7" id="KW-0812">Transmembrane</keyword>
<evidence type="ECO:0000256" key="7">
    <source>
        <dbReference type="RuleBase" id="RU363032"/>
    </source>
</evidence>
<dbReference type="EMBL" id="SKFG01000010">
    <property type="protein sequence ID" value="TCZ77194.1"/>
    <property type="molecule type" value="Genomic_DNA"/>
</dbReference>
<evidence type="ECO:0000256" key="4">
    <source>
        <dbReference type="ARBA" id="ARBA00022692"/>
    </source>
</evidence>
<evidence type="ECO:0000256" key="5">
    <source>
        <dbReference type="ARBA" id="ARBA00022989"/>
    </source>
</evidence>
<organism evidence="9 10">
    <name type="scientific">Paenibacillus albiflavus</name>
    <dbReference type="NCBI Taxonomy" id="2545760"/>
    <lineage>
        <taxon>Bacteria</taxon>
        <taxon>Bacillati</taxon>
        <taxon>Bacillota</taxon>
        <taxon>Bacilli</taxon>
        <taxon>Bacillales</taxon>
        <taxon>Paenibacillaceae</taxon>
        <taxon>Paenibacillus</taxon>
    </lineage>
</organism>
<feature type="transmembrane region" description="Helical" evidence="7">
    <location>
        <begin position="106"/>
        <end position="128"/>
    </location>
</feature>
<feature type="transmembrane region" description="Helical" evidence="7">
    <location>
        <begin position="73"/>
        <end position="94"/>
    </location>
</feature>
<accession>A0A4R4EBD4</accession>
<dbReference type="OrthoDB" id="152280at2"/>
<evidence type="ECO:0000256" key="1">
    <source>
        <dbReference type="ARBA" id="ARBA00004651"/>
    </source>
</evidence>
<evidence type="ECO:0000259" key="8">
    <source>
        <dbReference type="PROSITE" id="PS50928"/>
    </source>
</evidence>
<feature type="transmembrane region" description="Helical" evidence="7">
    <location>
        <begin position="206"/>
        <end position="228"/>
    </location>
</feature>
<dbReference type="InterPro" id="IPR051393">
    <property type="entry name" value="ABC_transporter_permease"/>
</dbReference>
<keyword evidence="6 7" id="KW-0472">Membrane</keyword>
<name>A0A4R4EBD4_9BACL</name>
<evidence type="ECO:0000256" key="6">
    <source>
        <dbReference type="ARBA" id="ARBA00023136"/>
    </source>
</evidence>
<dbReference type="GO" id="GO:0055085">
    <property type="term" value="P:transmembrane transport"/>
    <property type="evidence" value="ECO:0007669"/>
    <property type="project" value="InterPro"/>
</dbReference>
<dbReference type="AlphaFoldDB" id="A0A4R4EBD4"/>
<sequence length="296" mass="33296">MNKTLRNPKVYILFLIPTLLLYSVFYLYPVFNTITYGFTLWDGVNSPIFIGLDNYIKAFTRDDVFWTAFTNNIIFVLFSVFIQIPVIILISVLISEVRKFFGFYKTVVFLPSILSTAVVGVLFSFAVFHPDLGMINQFLNAVGLESLTRVWLGDESTAFLSILITNAWQWTGFYVVLVLAAILGIPKEIYEAADIDGATIFQKLRLITIPLIRSVLMVIILLSITGAMKALDIVLVMTNGGPFNSTELMATHMYTLAYKNVEYGYANATANIIFIFTIGITLIYNFIAKRIGDVES</sequence>
<dbReference type="PANTHER" id="PTHR30193">
    <property type="entry name" value="ABC TRANSPORTER PERMEASE PROTEIN"/>
    <property type="match status" value="1"/>
</dbReference>
<comment type="subcellular location">
    <subcellularLocation>
        <location evidence="1 7">Cell membrane</location>
        <topology evidence="1 7">Multi-pass membrane protein</topology>
    </subcellularLocation>
</comment>
<evidence type="ECO:0000313" key="10">
    <source>
        <dbReference type="Proteomes" id="UP000295418"/>
    </source>
</evidence>
<dbReference type="GO" id="GO:0005886">
    <property type="term" value="C:plasma membrane"/>
    <property type="evidence" value="ECO:0007669"/>
    <property type="project" value="UniProtKB-SubCell"/>
</dbReference>
<feature type="domain" description="ABC transmembrane type-1" evidence="8">
    <location>
        <begin position="69"/>
        <end position="284"/>
    </location>
</feature>
<comment type="similarity">
    <text evidence="7">Belongs to the binding-protein-dependent transport system permease family.</text>
</comment>
<comment type="caution">
    <text evidence="9">The sequence shown here is derived from an EMBL/GenBank/DDBJ whole genome shotgun (WGS) entry which is preliminary data.</text>
</comment>
<dbReference type="PROSITE" id="PS50928">
    <property type="entry name" value="ABC_TM1"/>
    <property type="match status" value="1"/>
</dbReference>
<keyword evidence="3" id="KW-1003">Cell membrane</keyword>
<keyword evidence="2 7" id="KW-0813">Transport</keyword>
<dbReference type="CDD" id="cd06261">
    <property type="entry name" value="TM_PBP2"/>
    <property type="match status" value="1"/>
</dbReference>
<evidence type="ECO:0000256" key="2">
    <source>
        <dbReference type="ARBA" id="ARBA00022448"/>
    </source>
</evidence>
<dbReference type="Proteomes" id="UP000295418">
    <property type="component" value="Unassembled WGS sequence"/>
</dbReference>
<feature type="transmembrane region" description="Helical" evidence="7">
    <location>
        <begin position="263"/>
        <end position="287"/>
    </location>
</feature>
<protein>
    <submittedName>
        <fullName evidence="9">Sugar ABC transporter permease</fullName>
    </submittedName>
</protein>
<dbReference type="Gene3D" id="1.10.3720.10">
    <property type="entry name" value="MetI-like"/>
    <property type="match status" value="1"/>
</dbReference>
<keyword evidence="10" id="KW-1185">Reference proteome</keyword>
<dbReference type="SUPFAM" id="SSF161098">
    <property type="entry name" value="MetI-like"/>
    <property type="match status" value="1"/>
</dbReference>
<dbReference type="PANTHER" id="PTHR30193:SF37">
    <property type="entry name" value="INNER MEMBRANE ABC TRANSPORTER PERMEASE PROTEIN YCJO"/>
    <property type="match status" value="1"/>
</dbReference>
<feature type="transmembrane region" description="Helical" evidence="7">
    <location>
        <begin position="167"/>
        <end position="185"/>
    </location>
</feature>
<dbReference type="InterPro" id="IPR000515">
    <property type="entry name" value="MetI-like"/>
</dbReference>
<gene>
    <name evidence="9" type="ORF">E0485_12090</name>
</gene>
<evidence type="ECO:0000256" key="3">
    <source>
        <dbReference type="ARBA" id="ARBA00022475"/>
    </source>
</evidence>
<reference evidence="9 10" key="1">
    <citation type="submission" date="2019-03" db="EMBL/GenBank/DDBJ databases">
        <authorList>
            <person name="Kim M.K.M."/>
        </authorList>
    </citation>
    <scope>NUCLEOTIDE SEQUENCE [LARGE SCALE GENOMIC DNA]</scope>
    <source>
        <strain evidence="9 10">18JY21-1</strain>
    </source>
</reference>
<feature type="transmembrane region" description="Helical" evidence="7">
    <location>
        <begin position="12"/>
        <end position="31"/>
    </location>
</feature>